<dbReference type="SUPFAM" id="SSF52047">
    <property type="entry name" value="RNI-like"/>
    <property type="match status" value="1"/>
</dbReference>
<gene>
    <name evidence="2" type="primary">X975_20633</name>
    <name evidence="2" type="ORF">TNCT_69291</name>
</gene>
<dbReference type="Gene3D" id="3.80.10.10">
    <property type="entry name" value="Ribonuclease Inhibitor"/>
    <property type="match status" value="3"/>
</dbReference>
<accession>A0A8X6J5X0</accession>
<organism evidence="2 3">
    <name type="scientific">Trichonephila clavata</name>
    <name type="common">Joro spider</name>
    <name type="synonym">Nephila clavata</name>
    <dbReference type="NCBI Taxonomy" id="2740835"/>
    <lineage>
        <taxon>Eukaryota</taxon>
        <taxon>Metazoa</taxon>
        <taxon>Ecdysozoa</taxon>
        <taxon>Arthropoda</taxon>
        <taxon>Chelicerata</taxon>
        <taxon>Arachnida</taxon>
        <taxon>Araneae</taxon>
        <taxon>Araneomorphae</taxon>
        <taxon>Entelegynae</taxon>
        <taxon>Araneoidea</taxon>
        <taxon>Nephilidae</taxon>
        <taxon>Trichonephila</taxon>
    </lineage>
</organism>
<comment type="caution">
    <text evidence="2">The sequence shown here is derived from an EMBL/GenBank/DDBJ whole genome shotgun (WGS) entry which is preliminary data.</text>
</comment>
<dbReference type="PANTHER" id="PTHR13318">
    <property type="entry name" value="PARTNER OF PAIRED, ISOFORM B-RELATED"/>
    <property type="match status" value="1"/>
</dbReference>
<protein>
    <recommendedName>
        <fullName evidence="1">F-box domain-containing protein</fullName>
    </recommendedName>
</protein>
<dbReference type="PANTHER" id="PTHR13318:SF95">
    <property type="entry name" value="F-BOX PROTEIN YLR352W"/>
    <property type="match status" value="1"/>
</dbReference>
<dbReference type="InterPro" id="IPR001810">
    <property type="entry name" value="F-box_dom"/>
</dbReference>
<dbReference type="InterPro" id="IPR032675">
    <property type="entry name" value="LRR_dom_sf"/>
</dbReference>
<feature type="domain" description="F-box" evidence="1">
    <location>
        <begin position="2"/>
        <end position="48"/>
    </location>
</feature>
<dbReference type="GO" id="GO:0031146">
    <property type="term" value="P:SCF-dependent proteasomal ubiquitin-dependent protein catabolic process"/>
    <property type="evidence" value="ECO:0007669"/>
    <property type="project" value="TreeGrafter"/>
</dbReference>
<dbReference type="Proteomes" id="UP000887116">
    <property type="component" value="Unassembled WGS sequence"/>
</dbReference>
<sequence>MTRDISSFPPKVLKHIFYFLDIDNRLSASLVCKKWLQVTDCPNFLCDVKIQFSRKINEALKLFSRMTRRFQCFSFHNVVIRDPVVEFLLKYHNQFDNLSFTECKIDEGKFRQKMQGKMLHFDNLKTLRVHNSDITFLFAPLRNVTELKLHIPFGLTDYVICKLGKYIFRLEKLTLGSNIICKDGLDKKFYASEETIETNPSHEILSFVIIKGLMEKNRSTLTHVNLASLRLSPPDVLTISKIKGLNLRSVAFPSYYSASYAKEFCINQFNLASINLSRSVHVTNDIVCDICKCLPNLQEMVLCYCEIDWCIIEIFQLQNLEKLDLSSCLKITYLSYVMAISILKSFKLKYLNLEFAKISDKNLFELLQNNPNICSLNLTGISVSNETLNMICQKLTLLECLILESCTTISDSGLTGEFNNYSDSITPTPLSNLKYLKELSLRGNNLITNQGCLKAIWFPELKILSLKDCHGLILNEVFLLELRIRNPCLQHF</sequence>
<dbReference type="PROSITE" id="PS50181">
    <property type="entry name" value="FBOX"/>
    <property type="match status" value="1"/>
</dbReference>
<name>A0A8X6J5X0_TRICU</name>
<dbReference type="EMBL" id="BMAO01018157">
    <property type="protein sequence ID" value="GFR21525.1"/>
    <property type="molecule type" value="Genomic_DNA"/>
</dbReference>
<evidence type="ECO:0000313" key="3">
    <source>
        <dbReference type="Proteomes" id="UP000887116"/>
    </source>
</evidence>
<dbReference type="OrthoDB" id="6483158at2759"/>
<dbReference type="SUPFAM" id="SSF81383">
    <property type="entry name" value="F-box domain"/>
    <property type="match status" value="1"/>
</dbReference>
<evidence type="ECO:0000313" key="2">
    <source>
        <dbReference type="EMBL" id="GFR21525.1"/>
    </source>
</evidence>
<dbReference type="InterPro" id="IPR036047">
    <property type="entry name" value="F-box-like_dom_sf"/>
</dbReference>
<proteinExistence type="predicted"/>
<dbReference type="AlphaFoldDB" id="A0A8X6J5X0"/>
<keyword evidence="3" id="KW-1185">Reference proteome</keyword>
<reference evidence="2" key="1">
    <citation type="submission" date="2020-07" db="EMBL/GenBank/DDBJ databases">
        <title>Multicomponent nature underlies the extraordinary mechanical properties of spider dragline silk.</title>
        <authorList>
            <person name="Kono N."/>
            <person name="Nakamura H."/>
            <person name="Mori M."/>
            <person name="Yoshida Y."/>
            <person name="Ohtoshi R."/>
            <person name="Malay A.D."/>
            <person name="Moran D.A.P."/>
            <person name="Tomita M."/>
            <person name="Numata K."/>
            <person name="Arakawa K."/>
        </authorList>
    </citation>
    <scope>NUCLEOTIDE SEQUENCE</scope>
</reference>
<dbReference type="Pfam" id="PF00646">
    <property type="entry name" value="F-box"/>
    <property type="match status" value="1"/>
</dbReference>
<evidence type="ECO:0000259" key="1">
    <source>
        <dbReference type="PROSITE" id="PS50181"/>
    </source>
</evidence>
<dbReference type="GO" id="GO:0019005">
    <property type="term" value="C:SCF ubiquitin ligase complex"/>
    <property type="evidence" value="ECO:0007669"/>
    <property type="project" value="TreeGrafter"/>
</dbReference>